<evidence type="ECO:0000313" key="11">
    <source>
        <dbReference type="EMBL" id="BAX80787.1"/>
    </source>
</evidence>
<dbReference type="Pfam" id="PF01554">
    <property type="entry name" value="MatE"/>
    <property type="match status" value="2"/>
</dbReference>
<evidence type="ECO:0000256" key="3">
    <source>
        <dbReference type="ARBA" id="ARBA00022449"/>
    </source>
</evidence>
<feature type="transmembrane region" description="Helical" evidence="10">
    <location>
        <begin position="135"/>
        <end position="160"/>
    </location>
</feature>
<keyword evidence="3" id="KW-0050">Antiport</keyword>
<keyword evidence="8 10" id="KW-0472">Membrane</keyword>
<dbReference type="PIRSF" id="PIRSF006603">
    <property type="entry name" value="DinF"/>
    <property type="match status" value="1"/>
</dbReference>
<feature type="transmembrane region" description="Helical" evidence="10">
    <location>
        <begin position="12"/>
        <end position="33"/>
    </location>
</feature>
<dbReference type="GO" id="GO:0006811">
    <property type="term" value="P:monoatomic ion transport"/>
    <property type="evidence" value="ECO:0007669"/>
    <property type="project" value="UniProtKB-KW"/>
</dbReference>
<dbReference type="InterPro" id="IPR002528">
    <property type="entry name" value="MATE_fam"/>
</dbReference>
<reference evidence="12" key="2">
    <citation type="journal article" date="2020" name="Antonie Van Leeuwenhoek">
        <title>Labilibaculum antarcticum sp. nov., a novel facultative anaerobic, psychrotorelant bacterium isolated from marine sediment of Antarctica.</title>
        <authorList>
            <person name="Watanabe M."/>
            <person name="Kojima H."/>
            <person name="Fukui M."/>
        </authorList>
    </citation>
    <scope>NUCLEOTIDE SEQUENCE [LARGE SCALE GENOMIC DNA]</scope>
    <source>
        <strain evidence="12">SPP2</strain>
    </source>
</reference>
<keyword evidence="6 10" id="KW-1133">Transmembrane helix</keyword>
<feature type="transmembrane region" description="Helical" evidence="10">
    <location>
        <begin position="241"/>
        <end position="267"/>
    </location>
</feature>
<feature type="transmembrane region" description="Helical" evidence="10">
    <location>
        <begin position="200"/>
        <end position="220"/>
    </location>
</feature>
<reference evidence="11 12" key="1">
    <citation type="journal article" date="2018" name="Mar. Genomics">
        <title>Complete genome sequence of Marinifilaceae bacterium strain SPP2, isolated from the Antarctic marine sediment.</title>
        <authorList>
            <person name="Watanabe M."/>
            <person name="Kojima H."/>
            <person name="Fukui M."/>
        </authorList>
    </citation>
    <scope>NUCLEOTIDE SEQUENCE [LARGE SCALE GENOMIC DNA]</scope>
    <source>
        <strain evidence="11 12">SPP2</strain>
    </source>
</reference>
<name>A0A1Y1CK83_9BACT</name>
<dbReference type="EMBL" id="AP018042">
    <property type="protein sequence ID" value="BAX80787.1"/>
    <property type="molecule type" value="Genomic_DNA"/>
</dbReference>
<evidence type="ECO:0000256" key="7">
    <source>
        <dbReference type="ARBA" id="ARBA00023065"/>
    </source>
</evidence>
<feature type="transmembrane region" description="Helical" evidence="10">
    <location>
        <begin position="439"/>
        <end position="463"/>
    </location>
</feature>
<dbReference type="NCBIfam" id="TIGR00797">
    <property type="entry name" value="matE"/>
    <property type="match status" value="1"/>
</dbReference>
<evidence type="ECO:0000256" key="1">
    <source>
        <dbReference type="ARBA" id="ARBA00004651"/>
    </source>
</evidence>
<dbReference type="KEGG" id="mbas:ALGA_2465"/>
<sequence>MNQIKDLTSGNIFSQIIKLAIPIIATSFVQMAYNMTDMAWLGQVGSETVSAVGIALYLVWFGASLLFITKIGAEVGISQSIGSKNLERAQSFAKNAFSLSFIISIAFALCVWIFAEPIIDLFKINSDFVNGTAFRYLRIIAIGMPFTFSNITMSGIYNGVGNTKTSFWINAFGLVINMILDPILIFGWGSIPAMGAEGAGIATVISQLAVFLVFLYYLYIKENPLQLKNYIGKIQKEFFIPILKVGGPVAVQSAWFAFIAMILARVINDIADGDSIPFSVQSIGSQIEALSWMTASGFSTALGTFTGQNFGANKWGRIQKGFFITLGIAGFIGLISSLLFLFVGEPIFGLFINNSENNVVKMGMVYLFILGISQIFMCVEITATGAFNGIGRANPPAIVGIIGNILRIPIAYLLSYTLVDYLPLFQNWISPESVSATGVWWGLTITSILKGSILFLWFVALLYKHPENNTPLPLQRFWIRIIPNRLRQTSIIINPLDNEEFKTRA</sequence>
<dbReference type="Proteomes" id="UP000218267">
    <property type="component" value="Chromosome"/>
</dbReference>
<feature type="transmembrane region" description="Helical" evidence="10">
    <location>
        <begin position="397"/>
        <end position="419"/>
    </location>
</feature>
<dbReference type="GO" id="GO:0042910">
    <property type="term" value="F:xenobiotic transmembrane transporter activity"/>
    <property type="evidence" value="ECO:0007669"/>
    <property type="project" value="InterPro"/>
</dbReference>
<organism evidence="11 12">
    <name type="scientific">Labilibaculum antarcticum</name>
    <dbReference type="NCBI Taxonomy" id="1717717"/>
    <lineage>
        <taxon>Bacteria</taxon>
        <taxon>Pseudomonadati</taxon>
        <taxon>Bacteroidota</taxon>
        <taxon>Bacteroidia</taxon>
        <taxon>Marinilabiliales</taxon>
        <taxon>Marinifilaceae</taxon>
        <taxon>Labilibaculum</taxon>
    </lineage>
</organism>
<dbReference type="RefSeq" id="WP_096429629.1">
    <property type="nucleotide sequence ID" value="NZ_AP018042.1"/>
</dbReference>
<feature type="transmembrane region" description="Helical" evidence="10">
    <location>
        <begin position="322"/>
        <end position="343"/>
    </location>
</feature>
<feature type="transmembrane region" description="Helical" evidence="10">
    <location>
        <begin position="167"/>
        <end position="188"/>
    </location>
</feature>
<dbReference type="AlphaFoldDB" id="A0A1Y1CK83"/>
<keyword evidence="5 10" id="KW-0812">Transmembrane</keyword>
<dbReference type="OrthoDB" id="9776324at2"/>
<proteinExistence type="predicted"/>
<keyword evidence="12" id="KW-1185">Reference proteome</keyword>
<dbReference type="PANTHER" id="PTHR43298:SF2">
    <property type="entry name" value="FMN_FAD EXPORTER YEEO-RELATED"/>
    <property type="match status" value="1"/>
</dbReference>
<feature type="transmembrane region" description="Helical" evidence="10">
    <location>
        <begin position="363"/>
        <end position="385"/>
    </location>
</feature>
<gene>
    <name evidence="11" type="ORF">ALGA_2465</name>
</gene>
<evidence type="ECO:0000256" key="10">
    <source>
        <dbReference type="SAM" id="Phobius"/>
    </source>
</evidence>
<feature type="transmembrane region" description="Helical" evidence="10">
    <location>
        <begin position="53"/>
        <end position="75"/>
    </location>
</feature>
<comment type="subcellular location">
    <subcellularLocation>
        <location evidence="1">Cell membrane</location>
        <topology evidence="1">Multi-pass membrane protein</topology>
    </subcellularLocation>
</comment>
<dbReference type="GO" id="GO:0015297">
    <property type="term" value="F:antiporter activity"/>
    <property type="evidence" value="ECO:0007669"/>
    <property type="project" value="UniProtKB-KW"/>
</dbReference>
<keyword evidence="7" id="KW-0406">Ion transport</keyword>
<evidence type="ECO:0000256" key="2">
    <source>
        <dbReference type="ARBA" id="ARBA00022448"/>
    </source>
</evidence>
<dbReference type="CDD" id="cd13140">
    <property type="entry name" value="MATE_like_1"/>
    <property type="match status" value="1"/>
</dbReference>
<evidence type="ECO:0000256" key="9">
    <source>
        <dbReference type="ARBA" id="ARBA00031636"/>
    </source>
</evidence>
<evidence type="ECO:0000313" key="12">
    <source>
        <dbReference type="Proteomes" id="UP000218267"/>
    </source>
</evidence>
<dbReference type="InterPro" id="IPR048279">
    <property type="entry name" value="MdtK-like"/>
</dbReference>
<accession>A0A1Y1CK83</accession>
<dbReference type="PANTHER" id="PTHR43298">
    <property type="entry name" value="MULTIDRUG RESISTANCE PROTEIN NORM-RELATED"/>
    <property type="match status" value="1"/>
</dbReference>
<evidence type="ECO:0000256" key="6">
    <source>
        <dbReference type="ARBA" id="ARBA00022989"/>
    </source>
</evidence>
<feature type="transmembrane region" description="Helical" evidence="10">
    <location>
        <begin position="96"/>
        <end position="115"/>
    </location>
</feature>
<dbReference type="GO" id="GO:0005886">
    <property type="term" value="C:plasma membrane"/>
    <property type="evidence" value="ECO:0007669"/>
    <property type="project" value="UniProtKB-SubCell"/>
</dbReference>
<evidence type="ECO:0000256" key="5">
    <source>
        <dbReference type="ARBA" id="ARBA00022692"/>
    </source>
</evidence>
<keyword evidence="2" id="KW-0813">Transport</keyword>
<dbReference type="InterPro" id="IPR050222">
    <property type="entry name" value="MATE_MdtK"/>
</dbReference>
<protein>
    <recommendedName>
        <fullName evidence="9">Multidrug-efflux transporter</fullName>
    </recommendedName>
</protein>
<keyword evidence="4" id="KW-1003">Cell membrane</keyword>
<evidence type="ECO:0000256" key="8">
    <source>
        <dbReference type="ARBA" id="ARBA00023136"/>
    </source>
</evidence>
<evidence type="ECO:0000256" key="4">
    <source>
        <dbReference type="ARBA" id="ARBA00022475"/>
    </source>
</evidence>